<evidence type="ECO:0000313" key="4">
    <source>
        <dbReference type="Proteomes" id="UP000230161"/>
    </source>
</evidence>
<sequence>MTDHENWQAPEGPPQGVAAGDGSESAGPAHPQQPASYPPPPGSYPPAGSYPPPPGYQNPPGPPGYQSYPGYPGYPGAQPNWTPPPKPGLLPLRPLGFGTLLGAPFQVLRRNAKATVGSALIIQGVTTVLVAVVTGLVAFFAFGRIASTPVAEQGAVIAGSVAIGALALLVPVVLGLVGAALLQGVIVLEVARGTLGEKLRMGTLWRRAAPRIGALLAWVLLVGVVAIAALVVAAIPVVALFAAGPDLLVVAILVTLLVIAGLIVLGVWLGTKTSLVPSVIVLERASIGRAVRRSWSLTTGHFWRTFGAEILVYAIISAVTQVVSIPFNLLFTFSGVLIDPNGSGDGIAFVIGSYVLYLLVSVVLGAVAAVVQSAVVAVIYIDLRMRTEGLDLDLQRFVESRDAGAQGVPDPYDTRAAPVAPPATGTGSPWA</sequence>
<comment type="caution">
    <text evidence="3">The sequence shown here is derived from an EMBL/GenBank/DDBJ whole genome shotgun (WGS) entry which is preliminary data.</text>
</comment>
<reference evidence="3 4" key="1">
    <citation type="submission" date="2017-11" db="EMBL/GenBank/DDBJ databases">
        <title>Genomic Encyclopedia of Archaeal and Bacterial Type Strains, Phase II (KMG-II): From Individual Species to Whole Genera.</title>
        <authorList>
            <person name="Goeker M."/>
        </authorList>
    </citation>
    <scope>NUCLEOTIDE SEQUENCE [LARGE SCALE GENOMIC DNA]</scope>
    <source>
        <strain evidence="3 4">DSM 25625</strain>
    </source>
</reference>
<feature type="transmembrane region" description="Helical" evidence="2">
    <location>
        <begin position="310"/>
        <end position="334"/>
    </location>
</feature>
<keyword evidence="2" id="KW-0812">Transmembrane</keyword>
<keyword evidence="2" id="KW-1133">Transmembrane helix</keyword>
<feature type="compositionally biased region" description="Pro residues" evidence="1">
    <location>
        <begin position="36"/>
        <end position="63"/>
    </location>
</feature>
<dbReference type="Proteomes" id="UP000230161">
    <property type="component" value="Unassembled WGS sequence"/>
</dbReference>
<feature type="compositionally biased region" description="Low complexity" evidence="1">
    <location>
        <begin position="64"/>
        <end position="76"/>
    </location>
</feature>
<accession>A0A2M9BUR2</accession>
<organism evidence="3 4">
    <name type="scientific">Compostimonas suwonensis</name>
    <dbReference type="NCBI Taxonomy" id="1048394"/>
    <lineage>
        <taxon>Bacteria</taxon>
        <taxon>Bacillati</taxon>
        <taxon>Actinomycetota</taxon>
        <taxon>Actinomycetes</taxon>
        <taxon>Micrococcales</taxon>
        <taxon>Microbacteriaceae</taxon>
        <taxon>Compostimonas</taxon>
    </lineage>
</organism>
<proteinExistence type="predicted"/>
<feature type="transmembrane region" description="Helical" evidence="2">
    <location>
        <begin position="354"/>
        <end position="381"/>
    </location>
</feature>
<feature type="region of interest" description="Disordered" evidence="1">
    <location>
        <begin position="404"/>
        <end position="431"/>
    </location>
</feature>
<gene>
    <name evidence="3" type="ORF">CLV54_2638</name>
</gene>
<evidence type="ECO:0000256" key="1">
    <source>
        <dbReference type="SAM" id="MobiDB-lite"/>
    </source>
</evidence>
<feature type="transmembrane region" description="Helical" evidence="2">
    <location>
        <begin position="212"/>
        <end position="241"/>
    </location>
</feature>
<feature type="transmembrane region" description="Helical" evidence="2">
    <location>
        <begin position="120"/>
        <end position="142"/>
    </location>
</feature>
<dbReference type="RefSeq" id="WP_100345394.1">
    <property type="nucleotide sequence ID" value="NZ_PGFB01000004.1"/>
</dbReference>
<dbReference type="AlphaFoldDB" id="A0A2M9BUR2"/>
<evidence type="ECO:0000256" key="2">
    <source>
        <dbReference type="SAM" id="Phobius"/>
    </source>
</evidence>
<keyword evidence="2" id="KW-0472">Membrane</keyword>
<dbReference type="OrthoDB" id="121140at2"/>
<keyword evidence="4" id="KW-1185">Reference proteome</keyword>
<feature type="transmembrane region" description="Helical" evidence="2">
    <location>
        <begin position="162"/>
        <end position="191"/>
    </location>
</feature>
<evidence type="ECO:0008006" key="5">
    <source>
        <dbReference type="Google" id="ProtNLM"/>
    </source>
</evidence>
<feature type="transmembrane region" description="Helical" evidence="2">
    <location>
        <begin position="247"/>
        <end position="269"/>
    </location>
</feature>
<name>A0A2M9BUR2_9MICO</name>
<dbReference type="EMBL" id="PGFB01000004">
    <property type="protein sequence ID" value="PJJ61688.1"/>
    <property type="molecule type" value="Genomic_DNA"/>
</dbReference>
<protein>
    <recommendedName>
        <fullName evidence="5">Membrane-anchored glycerophosphoryl diester phosphodiesterase (GDPDase)</fullName>
    </recommendedName>
</protein>
<evidence type="ECO:0000313" key="3">
    <source>
        <dbReference type="EMBL" id="PJJ61688.1"/>
    </source>
</evidence>
<feature type="region of interest" description="Disordered" evidence="1">
    <location>
        <begin position="1"/>
        <end position="87"/>
    </location>
</feature>